<dbReference type="EMBL" id="JBBPBN010000113">
    <property type="protein sequence ID" value="KAK8978365.1"/>
    <property type="molecule type" value="Genomic_DNA"/>
</dbReference>
<name>A0ABR2NQB5_9ROSI</name>
<organism evidence="1 2">
    <name type="scientific">Hibiscus sabdariffa</name>
    <name type="common">roselle</name>
    <dbReference type="NCBI Taxonomy" id="183260"/>
    <lineage>
        <taxon>Eukaryota</taxon>
        <taxon>Viridiplantae</taxon>
        <taxon>Streptophyta</taxon>
        <taxon>Embryophyta</taxon>
        <taxon>Tracheophyta</taxon>
        <taxon>Spermatophyta</taxon>
        <taxon>Magnoliopsida</taxon>
        <taxon>eudicotyledons</taxon>
        <taxon>Gunneridae</taxon>
        <taxon>Pentapetalae</taxon>
        <taxon>rosids</taxon>
        <taxon>malvids</taxon>
        <taxon>Malvales</taxon>
        <taxon>Malvaceae</taxon>
        <taxon>Malvoideae</taxon>
        <taxon>Hibiscus</taxon>
    </lineage>
</organism>
<dbReference type="PANTHER" id="PTHR37753:SF1">
    <property type="entry name" value="OS01G0940600 PROTEIN"/>
    <property type="match status" value="1"/>
</dbReference>
<sequence length="254" mass="28585">MASLSIITGITLVPSLSPISRATFRHLHLTTPGFGAFSDHISHRKTRGLLLCPSIANASLRHLYVHTPPVFAFSDDLTNRKRRGLEVVTRAGANASSYVFAAVLPFSLLAVTIFTSIKVADKLDKDFLEDIAVNQAVREAEEDDDGDDAISLDEIVQEPVLPRTRNRPKREVKEDEAVGVDDNEKCRRDGRIMVEFVDQVAEEQNCLRVWRQCDMTRCVTVDCDDQNGWMDVHTRRISGFYENWIIGIGKHPEH</sequence>
<reference evidence="1 2" key="1">
    <citation type="journal article" date="2024" name="G3 (Bethesda)">
        <title>Genome assembly of Hibiscus sabdariffa L. provides insights into metabolisms of medicinal natural products.</title>
        <authorList>
            <person name="Kim T."/>
        </authorList>
    </citation>
    <scope>NUCLEOTIDE SEQUENCE [LARGE SCALE GENOMIC DNA]</scope>
    <source>
        <strain evidence="1">TK-2024</strain>
        <tissue evidence="1">Old leaves</tissue>
    </source>
</reference>
<accession>A0ABR2NQB5</accession>
<evidence type="ECO:0000313" key="1">
    <source>
        <dbReference type="EMBL" id="KAK8978365.1"/>
    </source>
</evidence>
<dbReference type="Proteomes" id="UP001396334">
    <property type="component" value="Unassembled WGS sequence"/>
</dbReference>
<dbReference type="PANTHER" id="PTHR37753">
    <property type="entry name" value="OS01G0940600 PROTEIN"/>
    <property type="match status" value="1"/>
</dbReference>
<evidence type="ECO:0000313" key="2">
    <source>
        <dbReference type="Proteomes" id="UP001396334"/>
    </source>
</evidence>
<evidence type="ECO:0008006" key="3">
    <source>
        <dbReference type="Google" id="ProtNLM"/>
    </source>
</evidence>
<keyword evidence="2" id="KW-1185">Reference proteome</keyword>
<proteinExistence type="predicted"/>
<gene>
    <name evidence="1" type="ORF">V6N11_028368</name>
</gene>
<protein>
    <recommendedName>
        <fullName evidence="3">Transmembrane protein</fullName>
    </recommendedName>
</protein>
<comment type="caution">
    <text evidence="1">The sequence shown here is derived from an EMBL/GenBank/DDBJ whole genome shotgun (WGS) entry which is preliminary data.</text>
</comment>